<reference evidence="2 3" key="1">
    <citation type="submission" date="2018-10" db="EMBL/GenBank/DDBJ databases">
        <authorList>
            <consortium name="Pathogen Informatics"/>
        </authorList>
    </citation>
    <scope>NUCLEOTIDE SEQUENCE [LARGE SCALE GENOMIC DNA]</scope>
</reference>
<evidence type="ECO:0000313" key="4">
    <source>
        <dbReference type="WBParaSite" id="MCU_010890-RA"/>
    </source>
</evidence>
<organism evidence="2 3">
    <name type="scientific">Mesocestoides corti</name>
    <name type="common">Flatworm</name>
    <dbReference type="NCBI Taxonomy" id="53468"/>
    <lineage>
        <taxon>Eukaryota</taxon>
        <taxon>Metazoa</taxon>
        <taxon>Spiralia</taxon>
        <taxon>Lophotrochozoa</taxon>
        <taxon>Platyhelminthes</taxon>
        <taxon>Cestoda</taxon>
        <taxon>Eucestoda</taxon>
        <taxon>Cyclophyllidea</taxon>
        <taxon>Mesocestoididae</taxon>
        <taxon>Mesocestoides</taxon>
    </lineage>
</organism>
<feature type="compositionally biased region" description="Basic and acidic residues" evidence="1">
    <location>
        <begin position="233"/>
        <end position="246"/>
    </location>
</feature>
<gene>
    <name evidence="2" type="ORF">MCOS_LOCUS10025</name>
</gene>
<protein>
    <submittedName>
        <fullName evidence="4">Claspin</fullName>
    </submittedName>
</protein>
<reference evidence="4" key="2">
    <citation type="submission" date="2019-11" db="UniProtKB">
        <authorList>
            <consortium name="WormBaseParasite"/>
        </authorList>
    </citation>
    <scope>IDENTIFICATION</scope>
</reference>
<evidence type="ECO:0000256" key="1">
    <source>
        <dbReference type="SAM" id="MobiDB-lite"/>
    </source>
</evidence>
<feature type="compositionally biased region" description="Basic and acidic residues" evidence="1">
    <location>
        <begin position="193"/>
        <end position="212"/>
    </location>
</feature>
<accession>A0A0R3UQ75</accession>
<dbReference type="WBParaSite" id="MCU_010890-RA">
    <property type="protein sequence ID" value="MCU_010890-RA"/>
    <property type="gene ID" value="MCU_010890"/>
</dbReference>
<keyword evidence="3" id="KW-1185">Reference proteome</keyword>
<name>A0A0R3UQ75_MESCO</name>
<dbReference type="EMBL" id="UXSR01005945">
    <property type="protein sequence ID" value="VDD84022.1"/>
    <property type="molecule type" value="Genomic_DNA"/>
</dbReference>
<evidence type="ECO:0000313" key="3">
    <source>
        <dbReference type="Proteomes" id="UP000267029"/>
    </source>
</evidence>
<feature type="region of interest" description="Disordered" evidence="1">
    <location>
        <begin position="142"/>
        <end position="246"/>
    </location>
</feature>
<sequence>MDTVDAAIVSNVKYAISPISREESGRKCPTDFWNDQAVEEKEGDKTVCDFENQNQASPDEEEANSEKDIFDVIHGEENLTEEIDWKICCPVLPDEVAVCGGEEVGMEVDQKENEHDANVEELANADLAAGDGDETCKQIVSGETSQENTNEETFASPTDKQTNDEKMIQCEENLTNENDKEMVCPVLPDEEEGRMGDDQKEIEDGVSEKDLAAGDSDETSGQVVSEEVDLENTSEKTAESSIHEQTNDVKAVQSEHLDPSAVDEANQPCGVMSESMKTTETANESQNESVVEHEVGPAELPASFASVTGRPRKTAHGRSRVKLLTFKLLKRLGYFEDREKSGNYSKANVSSESLAGNCQSSAGLTESTQRKAHEKASLRTVLSRFMTRLRSHGIFAVFKSHKTKTRMERTETPHIIEFQEQSVPASVMEHPR</sequence>
<dbReference type="AlphaFoldDB" id="A0A0R3UQ75"/>
<feature type="compositionally biased region" description="Polar residues" evidence="1">
    <location>
        <begin position="142"/>
        <end position="160"/>
    </location>
</feature>
<dbReference type="Proteomes" id="UP000267029">
    <property type="component" value="Unassembled WGS sequence"/>
</dbReference>
<proteinExistence type="predicted"/>
<evidence type="ECO:0000313" key="2">
    <source>
        <dbReference type="EMBL" id="VDD84022.1"/>
    </source>
</evidence>